<reference evidence="2" key="1">
    <citation type="journal article" date="2019" name="Int. J. Syst. Evol. Microbiol.">
        <title>The Global Catalogue of Microorganisms (GCM) 10K type strain sequencing project: providing services to taxonomists for standard genome sequencing and annotation.</title>
        <authorList>
            <consortium name="The Broad Institute Genomics Platform"/>
            <consortium name="The Broad Institute Genome Sequencing Center for Infectious Disease"/>
            <person name="Wu L."/>
            <person name="Ma J."/>
        </authorList>
    </citation>
    <scope>NUCLEOTIDE SEQUENCE [LARGE SCALE GENOMIC DNA]</scope>
    <source>
        <strain evidence="2">NBRC 108730</strain>
    </source>
</reference>
<comment type="caution">
    <text evidence="1">The sequence shown here is derived from an EMBL/GenBank/DDBJ whole genome shotgun (WGS) entry which is preliminary data.</text>
</comment>
<gene>
    <name evidence="1" type="ORF">GCM10025868_30930</name>
</gene>
<organism evidence="1 2">
    <name type="scientific">Angustibacter aerolatus</name>
    <dbReference type="NCBI Taxonomy" id="1162965"/>
    <lineage>
        <taxon>Bacteria</taxon>
        <taxon>Bacillati</taxon>
        <taxon>Actinomycetota</taxon>
        <taxon>Actinomycetes</taxon>
        <taxon>Kineosporiales</taxon>
        <taxon>Kineosporiaceae</taxon>
    </lineage>
</organism>
<protein>
    <recommendedName>
        <fullName evidence="3">Major facilitator superfamily (MFS) profile domain-containing protein</fullName>
    </recommendedName>
</protein>
<evidence type="ECO:0000313" key="1">
    <source>
        <dbReference type="EMBL" id="GMA87843.1"/>
    </source>
</evidence>
<dbReference type="Proteomes" id="UP001157017">
    <property type="component" value="Unassembled WGS sequence"/>
</dbReference>
<evidence type="ECO:0000313" key="2">
    <source>
        <dbReference type="Proteomes" id="UP001157017"/>
    </source>
</evidence>
<proteinExistence type="predicted"/>
<dbReference type="EMBL" id="BSUZ01000001">
    <property type="protein sequence ID" value="GMA87843.1"/>
    <property type="molecule type" value="Genomic_DNA"/>
</dbReference>
<keyword evidence="2" id="KW-1185">Reference proteome</keyword>
<name>A0ABQ6JKB8_9ACTN</name>
<evidence type="ECO:0008006" key="3">
    <source>
        <dbReference type="Google" id="ProtNLM"/>
    </source>
</evidence>
<sequence length="62" mass="6383">MSSAAFAFVLPRFTANAVGAGLSSVAATTILPLLSFADFSPISAGAIHASDVWVRRRFSAAL</sequence>
<accession>A0ABQ6JKB8</accession>